<dbReference type="InterPro" id="IPR002695">
    <property type="entry name" value="PurH-like"/>
</dbReference>
<dbReference type="GO" id="GO:0006189">
    <property type="term" value="P:'de novo' IMP biosynthetic process"/>
    <property type="evidence" value="ECO:0007669"/>
    <property type="project" value="TreeGrafter"/>
</dbReference>
<evidence type="ECO:0000313" key="1">
    <source>
        <dbReference type="EMBL" id="RJP69751.1"/>
    </source>
</evidence>
<proteinExistence type="predicted"/>
<feature type="non-terminal residue" evidence="1">
    <location>
        <position position="129"/>
    </location>
</feature>
<dbReference type="GO" id="GO:0004643">
    <property type="term" value="F:phosphoribosylaminoimidazolecarboxamide formyltransferase activity"/>
    <property type="evidence" value="ECO:0007669"/>
    <property type="project" value="InterPro"/>
</dbReference>
<dbReference type="PANTHER" id="PTHR11692:SF0">
    <property type="entry name" value="BIFUNCTIONAL PURINE BIOSYNTHESIS PROTEIN ATIC"/>
    <property type="match status" value="1"/>
</dbReference>
<dbReference type="GO" id="GO:0003937">
    <property type="term" value="F:IMP cyclohydrolase activity"/>
    <property type="evidence" value="ECO:0007669"/>
    <property type="project" value="InterPro"/>
</dbReference>
<dbReference type="SUPFAM" id="SSF53927">
    <property type="entry name" value="Cytidine deaminase-like"/>
    <property type="match status" value="1"/>
</dbReference>
<organism evidence="1 2">
    <name type="scientific">Candidatus Abyssobacteria bacterium SURF_17</name>
    <dbReference type="NCBI Taxonomy" id="2093361"/>
    <lineage>
        <taxon>Bacteria</taxon>
        <taxon>Pseudomonadati</taxon>
        <taxon>Candidatus Hydrogenedentota</taxon>
        <taxon>Candidatus Abyssobacteria</taxon>
    </lineage>
</organism>
<dbReference type="InterPro" id="IPR016193">
    <property type="entry name" value="Cytidine_deaminase-like"/>
</dbReference>
<name>A0A419EXZ6_9BACT</name>
<dbReference type="EMBL" id="QZKI01000078">
    <property type="protein sequence ID" value="RJP69751.1"/>
    <property type="molecule type" value="Genomic_DNA"/>
</dbReference>
<sequence>MKEKFVSEGKLAAVCKYGENAWQAEAGLYAVDQGDTLSLANFKVIEGSEPSYNNYCDLDRLLQTVTHIAAAWTEGKPAIAVGVKHGNPCGAAAGKESSYLEVIRGMMRGDSRAIFGGSIIMNFPCTADV</sequence>
<comment type="caution">
    <text evidence="1">The sequence shown here is derived from an EMBL/GenBank/DDBJ whole genome shotgun (WGS) entry which is preliminary data.</text>
</comment>
<dbReference type="InterPro" id="IPR024051">
    <property type="entry name" value="AICAR_Tfase_dup_dom_sf"/>
</dbReference>
<evidence type="ECO:0008006" key="3">
    <source>
        <dbReference type="Google" id="ProtNLM"/>
    </source>
</evidence>
<evidence type="ECO:0000313" key="2">
    <source>
        <dbReference type="Proteomes" id="UP000285961"/>
    </source>
</evidence>
<dbReference type="PANTHER" id="PTHR11692">
    <property type="entry name" value="BIFUNCTIONAL PURINE BIOSYNTHESIS PROTEIN PURH"/>
    <property type="match status" value="1"/>
</dbReference>
<protein>
    <recommendedName>
        <fullName evidence="3">IMP cyclohydrolase</fullName>
    </recommendedName>
</protein>
<dbReference type="Gene3D" id="3.40.140.20">
    <property type="match status" value="1"/>
</dbReference>
<reference evidence="1 2" key="1">
    <citation type="journal article" date="2017" name="ISME J.">
        <title>Energy and carbon metabolisms in a deep terrestrial subsurface fluid microbial community.</title>
        <authorList>
            <person name="Momper L."/>
            <person name="Jungbluth S.P."/>
            <person name="Lee M.D."/>
            <person name="Amend J.P."/>
        </authorList>
    </citation>
    <scope>NUCLEOTIDE SEQUENCE [LARGE SCALE GENOMIC DNA]</scope>
    <source>
        <strain evidence="1">SURF_17</strain>
    </source>
</reference>
<dbReference type="GO" id="GO:0005829">
    <property type="term" value="C:cytosol"/>
    <property type="evidence" value="ECO:0007669"/>
    <property type="project" value="TreeGrafter"/>
</dbReference>
<accession>A0A419EXZ6</accession>
<dbReference type="Proteomes" id="UP000285961">
    <property type="component" value="Unassembled WGS sequence"/>
</dbReference>
<gene>
    <name evidence="1" type="ORF">C4532_10430</name>
</gene>
<dbReference type="Pfam" id="PF01808">
    <property type="entry name" value="AICARFT_IMPCHas"/>
    <property type="match status" value="1"/>
</dbReference>
<dbReference type="AlphaFoldDB" id="A0A419EXZ6"/>